<organism evidence="1">
    <name type="scientific">Salmonella enterica</name>
    <name type="common">Salmonella choleraesuis</name>
    <dbReference type="NCBI Taxonomy" id="28901"/>
    <lineage>
        <taxon>Bacteria</taxon>
        <taxon>Pseudomonadati</taxon>
        <taxon>Pseudomonadota</taxon>
        <taxon>Gammaproteobacteria</taxon>
        <taxon>Enterobacterales</taxon>
        <taxon>Enterobacteriaceae</taxon>
        <taxon>Salmonella</taxon>
    </lineage>
</organism>
<sequence length="120" mass="14244">MTLRIFAGWRKYADRFSHLHMLVCEYIWMQMHNRLRASRKRITDDMTGNLITLVGIMTWNTAQLMGGKDYVEIFAPSYAAQKIGVKASAWSRNYKKHWLFMYDKCEELDSQALEKLMQKN</sequence>
<name>A0A5U0QUI4_SALER</name>
<evidence type="ECO:0000313" key="1">
    <source>
        <dbReference type="EMBL" id="EBO4967607.1"/>
    </source>
</evidence>
<dbReference type="Pfam" id="PF06323">
    <property type="entry name" value="Phage_antiter_Q"/>
    <property type="match status" value="1"/>
</dbReference>
<protein>
    <submittedName>
        <fullName evidence="1">Uncharacterized protein</fullName>
    </submittedName>
</protein>
<dbReference type="AlphaFoldDB" id="A0A5U0QUI4"/>
<dbReference type="InterPro" id="IPR010455">
    <property type="entry name" value="Phage_82_GpQ"/>
</dbReference>
<accession>A0A5U0QUI4</accession>
<reference evidence="1" key="1">
    <citation type="submission" date="2018-06" db="EMBL/GenBank/DDBJ databases">
        <authorList>
            <consortium name="PulseNet: The National Subtyping Network for Foodborne Disease Surveillance"/>
            <person name="Tarr C.L."/>
            <person name="Trees E."/>
            <person name="Katz L.S."/>
            <person name="Carleton-Romer H.A."/>
            <person name="Stroika S."/>
            <person name="Kucerova Z."/>
            <person name="Roache K.F."/>
            <person name="Sabol A.L."/>
            <person name="Besser J."/>
            <person name="Gerner-Smidt P."/>
        </authorList>
    </citation>
    <scope>NUCLEOTIDE SEQUENCE</scope>
    <source>
        <strain evidence="1">PNUSAS037973</strain>
    </source>
</reference>
<proteinExistence type="predicted"/>
<gene>
    <name evidence="1" type="ORF">DO374_24510</name>
</gene>
<comment type="caution">
    <text evidence="1">The sequence shown here is derived from an EMBL/GenBank/DDBJ whole genome shotgun (WGS) entry which is preliminary data.</text>
</comment>
<dbReference type="EMBL" id="AAGIRW010000174">
    <property type="protein sequence ID" value="EBO4967607.1"/>
    <property type="molecule type" value="Genomic_DNA"/>
</dbReference>